<keyword evidence="1" id="KW-0175">Coiled coil</keyword>
<sequence>MQMKEKISSLEAQVLEADAKLKENESRFCSVKQSVDSEQKYLLRISDLEAQAKNVQLELDSMKDRKAELERRVLEETEKSASLVKGLTEQINSLKNILANANTQKSELITELDKKSKEKTECLILINNLKNESSMNEQKLSKEKEGLKAHAHDLELKIHSLLSTKTELEDQIKKLTQEASQSLAEVSRSHRSLSEKENELSTERKKLTDFQNITSAKTKSLEDETKSLKNDLESIKNEKNHLHTIIESLQKNAHLLQTELDRETGENSQNKSKLEKLSKSNFQIVERKVEDLLEEFRKQLEDKYRILSRRIRVAEQLQVENKEWYHKTKEAYEQQNKDLKARAERNEIELKSIKDMTLTANKVLTSLDSVALNFEECSANFLNRISKASCELKFAKHWAMRKNKAVLHVRDEMDCLLAQLDDKEKEILVVRERVWKSENKVRELEKMVKEKEDTMLGLKEEKREAIRQLCVWIDYHRGRSDYYMKMLSELNPACKKAS</sequence>
<proteinExistence type="predicted"/>
<comment type="caution">
    <text evidence="3">The sequence shown here is derived from an EMBL/GenBank/DDBJ whole genome shotgun (WGS) entry which is preliminary data.</text>
</comment>
<evidence type="ECO:0000256" key="1">
    <source>
        <dbReference type="SAM" id="Coils"/>
    </source>
</evidence>
<keyword evidence="4" id="KW-1185">Reference proteome</keyword>
<accession>A0A9N7R2L4</accession>
<feature type="coiled-coil region" evidence="1">
    <location>
        <begin position="406"/>
        <end position="468"/>
    </location>
</feature>
<evidence type="ECO:0000313" key="4">
    <source>
        <dbReference type="Proteomes" id="UP001153555"/>
    </source>
</evidence>
<feature type="region of interest" description="Disordered" evidence="2">
    <location>
        <begin position="183"/>
        <end position="204"/>
    </location>
</feature>
<dbReference type="OrthoDB" id="10255522at2759"/>
<feature type="compositionally biased region" description="Basic and acidic residues" evidence="2">
    <location>
        <begin position="192"/>
        <end position="204"/>
    </location>
</feature>
<organism evidence="3 4">
    <name type="scientific">Striga hermonthica</name>
    <name type="common">Purple witchweed</name>
    <name type="synonym">Buchnera hermonthica</name>
    <dbReference type="NCBI Taxonomy" id="68872"/>
    <lineage>
        <taxon>Eukaryota</taxon>
        <taxon>Viridiplantae</taxon>
        <taxon>Streptophyta</taxon>
        <taxon>Embryophyta</taxon>
        <taxon>Tracheophyta</taxon>
        <taxon>Spermatophyta</taxon>
        <taxon>Magnoliopsida</taxon>
        <taxon>eudicotyledons</taxon>
        <taxon>Gunneridae</taxon>
        <taxon>Pentapetalae</taxon>
        <taxon>asterids</taxon>
        <taxon>lamiids</taxon>
        <taxon>Lamiales</taxon>
        <taxon>Orobanchaceae</taxon>
        <taxon>Buchnereae</taxon>
        <taxon>Striga</taxon>
    </lineage>
</organism>
<evidence type="ECO:0000256" key="2">
    <source>
        <dbReference type="SAM" id="MobiDB-lite"/>
    </source>
</evidence>
<protein>
    <submittedName>
        <fullName evidence="3">Uncharacterized protein</fullName>
    </submittedName>
</protein>
<feature type="coiled-coil region" evidence="1">
    <location>
        <begin position="297"/>
        <end position="356"/>
    </location>
</feature>
<dbReference type="GO" id="GO:0005200">
    <property type="term" value="F:structural constituent of cytoskeleton"/>
    <property type="evidence" value="ECO:0007669"/>
    <property type="project" value="TreeGrafter"/>
</dbReference>
<reference evidence="3" key="1">
    <citation type="submission" date="2019-12" db="EMBL/GenBank/DDBJ databases">
        <authorList>
            <person name="Scholes J."/>
        </authorList>
    </citation>
    <scope>NUCLEOTIDE SEQUENCE</scope>
</reference>
<name>A0A9N7R2L4_STRHE</name>
<dbReference type="Proteomes" id="UP001153555">
    <property type="component" value="Unassembled WGS sequence"/>
</dbReference>
<dbReference type="AlphaFoldDB" id="A0A9N7R2L4"/>
<dbReference type="EMBL" id="CACSLK010009714">
    <property type="protein sequence ID" value="CAA0812111.1"/>
    <property type="molecule type" value="Genomic_DNA"/>
</dbReference>
<dbReference type="GO" id="GO:0005856">
    <property type="term" value="C:cytoskeleton"/>
    <property type="evidence" value="ECO:0007669"/>
    <property type="project" value="TreeGrafter"/>
</dbReference>
<dbReference type="PANTHER" id="PTHR47357">
    <property type="entry name" value="COP1-INTERACTIVE PROTEIN 1"/>
    <property type="match status" value="1"/>
</dbReference>
<dbReference type="PANTHER" id="PTHR47357:SF4">
    <property type="entry name" value="MYOSIN HEAVY CHAIN-LIKE PROTEIN"/>
    <property type="match status" value="1"/>
</dbReference>
<gene>
    <name evidence="3" type="ORF">SHERM_12927</name>
</gene>
<evidence type="ECO:0000313" key="3">
    <source>
        <dbReference type="EMBL" id="CAA0812111.1"/>
    </source>
</evidence>